<proteinExistence type="predicted"/>
<dbReference type="AlphaFoldDB" id="A0A2G9Z798"/>
<reference evidence="2 3" key="1">
    <citation type="submission" date="2017-09" db="EMBL/GenBank/DDBJ databases">
        <title>Depth-based differentiation of microbial function through sediment-hosted aquifers and enrichment of novel symbionts in the deep terrestrial subsurface.</title>
        <authorList>
            <person name="Probst A.J."/>
            <person name="Ladd B."/>
            <person name="Jarett J.K."/>
            <person name="Geller-Mcgrath D.E."/>
            <person name="Sieber C.M."/>
            <person name="Emerson J.B."/>
            <person name="Anantharaman K."/>
            <person name="Thomas B.C."/>
            <person name="Malmstrom R."/>
            <person name="Stieglmeier M."/>
            <person name="Klingl A."/>
            <person name="Woyke T."/>
            <person name="Ryan C.M."/>
            <person name="Banfield J.F."/>
        </authorList>
    </citation>
    <scope>NUCLEOTIDE SEQUENCE [LARGE SCALE GENOMIC DNA]</scope>
    <source>
        <strain evidence="2">CG23_combo_of_CG06-09_8_20_14_all_39_39</strain>
    </source>
</reference>
<comment type="caution">
    <text evidence="2">The sequence shown here is derived from an EMBL/GenBank/DDBJ whole genome shotgun (WGS) entry which is preliminary data.</text>
</comment>
<evidence type="ECO:0000313" key="3">
    <source>
        <dbReference type="Proteomes" id="UP000231235"/>
    </source>
</evidence>
<dbReference type="InterPro" id="IPR047140">
    <property type="entry name" value="LabA"/>
</dbReference>
<dbReference type="EMBL" id="PCRX01000025">
    <property type="protein sequence ID" value="PIP29032.1"/>
    <property type="molecule type" value="Genomic_DNA"/>
</dbReference>
<accession>A0A2G9Z798</accession>
<organism evidence="2 3">
    <name type="scientific">Candidatus Kuenenbacteria bacterium CG23_combo_of_CG06-09_8_20_14_all_39_39</name>
    <dbReference type="NCBI Taxonomy" id="1974623"/>
    <lineage>
        <taxon>Bacteria</taxon>
        <taxon>Candidatus Kueneniibacteriota</taxon>
    </lineage>
</organism>
<dbReference type="CDD" id="cd10911">
    <property type="entry name" value="PIN_LabA"/>
    <property type="match status" value="1"/>
</dbReference>
<gene>
    <name evidence="2" type="ORF">COX28_01390</name>
</gene>
<protein>
    <recommendedName>
        <fullName evidence="1">NYN domain-containing protein</fullName>
    </recommendedName>
</protein>
<dbReference type="GO" id="GO:0004540">
    <property type="term" value="F:RNA nuclease activity"/>
    <property type="evidence" value="ECO:0007669"/>
    <property type="project" value="InterPro"/>
</dbReference>
<dbReference type="Gene3D" id="3.40.50.1010">
    <property type="entry name" value="5'-nuclease"/>
    <property type="match status" value="1"/>
</dbReference>
<evidence type="ECO:0000313" key="2">
    <source>
        <dbReference type="EMBL" id="PIP29032.1"/>
    </source>
</evidence>
<feature type="domain" description="NYN" evidence="1">
    <location>
        <begin position="13"/>
        <end position="164"/>
    </location>
</feature>
<dbReference type="Pfam" id="PF01936">
    <property type="entry name" value="NYN"/>
    <property type="match status" value="1"/>
</dbReference>
<sequence length="189" mass="21778">MLNQKNEKIIYAFIDASNVWSAVKSMKKFIEYQNVKDFLRKKFDASEVKIFYYDAYPKVGTRNYDLDGKHRFFTYLKKGLGFTVRKKELKRISIITPDGESIIEKGNMDVELTIDALHNKDKYNIGILFSGDADFLALINYLKNAGKKVYIFSSKGNISSELKTGGSGYFDLKDSQELWGKDLKYRVKG</sequence>
<dbReference type="InterPro" id="IPR021139">
    <property type="entry name" value="NYN"/>
</dbReference>
<dbReference type="PANTHER" id="PTHR35458">
    <property type="entry name" value="SLR0755 PROTEIN"/>
    <property type="match status" value="1"/>
</dbReference>
<dbReference type="Proteomes" id="UP000231235">
    <property type="component" value="Unassembled WGS sequence"/>
</dbReference>
<dbReference type="PANTHER" id="PTHR35458:SF2">
    <property type="entry name" value="SLR0755 PROTEIN"/>
    <property type="match status" value="1"/>
</dbReference>
<name>A0A2G9Z798_9BACT</name>
<evidence type="ECO:0000259" key="1">
    <source>
        <dbReference type="Pfam" id="PF01936"/>
    </source>
</evidence>